<name>A0A383C114_9ZZZZ</name>
<sequence length="105" mass="11637">MANKSAKTMRGKNIDMATLIANNEKVVAVGNLNVNARGDMLGPGGLIEVTKEEITKIYYDEEAKRPNKEVAKRQRIKRGDGKLIDETTYTDGSIEVVEVDLKTKK</sequence>
<accession>A0A383C114</accession>
<reference evidence="1" key="1">
    <citation type="submission" date="2018-05" db="EMBL/GenBank/DDBJ databases">
        <authorList>
            <person name="Lanie J.A."/>
            <person name="Ng W.-L."/>
            <person name="Kazmierczak K.M."/>
            <person name="Andrzejewski T.M."/>
            <person name="Davidsen T.M."/>
            <person name="Wayne K.J."/>
            <person name="Tettelin H."/>
            <person name="Glass J.I."/>
            <person name="Rusch D."/>
            <person name="Podicherti R."/>
            <person name="Tsui H.-C.T."/>
            <person name="Winkler M.E."/>
        </authorList>
    </citation>
    <scope>NUCLEOTIDE SEQUENCE</scope>
</reference>
<dbReference type="EMBL" id="UINC01204928">
    <property type="protein sequence ID" value="SVE25874.1"/>
    <property type="molecule type" value="Genomic_DNA"/>
</dbReference>
<organism evidence="1">
    <name type="scientific">marine metagenome</name>
    <dbReference type="NCBI Taxonomy" id="408172"/>
    <lineage>
        <taxon>unclassified sequences</taxon>
        <taxon>metagenomes</taxon>
        <taxon>ecological metagenomes</taxon>
    </lineage>
</organism>
<gene>
    <name evidence="1" type="ORF">METZ01_LOCUS478728</name>
</gene>
<dbReference type="AlphaFoldDB" id="A0A383C114"/>
<evidence type="ECO:0000313" key="1">
    <source>
        <dbReference type="EMBL" id="SVE25874.1"/>
    </source>
</evidence>
<proteinExistence type="predicted"/>
<protein>
    <submittedName>
        <fullName evidence="1">Uncharacterized protein</fullName>
    </submittedName>
</protein>